<dbReference type="Pfam" id="PF02836">
    <property type="entry name" value="Glyco_hydro_2_C"/>
    <property type="match status" value="1"/>
</dbReference>
<evidence type="ECO:0000259" key="6">
    <source>
        <dbReference type="Pfam" id="PF02836"/>
    </source>
</evidence>
<dbReference type="KEGG" id="ruf:TH63_11890"/>
<feature type="domain" description="Glycoside hydrolase family 2 immunoglobulin-like beta-sandwich" evidence="5">
    <location>
        <begin position="231"/>
        <end position="307"/>
    </location>
</feature>
<feature type="chain" id="PRO_5005211522" description="Beta-galactosidase" evidence="4">
    <location>
        <begin position="21"/>
        <end position="745"/>
    </location>
</feature>
<dbReference type="SUPFAM" id="SSF51445">
    <property type="entry name" value="(Trans)glycosidases"/>
    <property type="match status" value="1"/>
</dbReference>
<evidence type="ECO:0008006" key="10">
    <source>
        <dbReference type="Google" id="ProtNLM"/>
    </source>
</evidence>
<dbReference type="PANTHER" id="PTHR42732:SF2">
    <property type="entry name" value="BETA-MANNOSIDASE"/>
    <property type="match status" value="1"/>
</dbReference>
<dbReference type="Pfam" id="PF02837">
    <property type="entry name" value="Glyco_hydro_2_N"/>
    <property type="match status" value="1"/>
</dbReference>
<name>A0A0H4W6W7_9BACT</name>
<dbReference type="Proteomes" id="UP000036458">
    <property type="component" value="Chromosome"/>
</dbReference>
<dbReference type="GO" id="GO:0005975">
    <property type="term" value="P:carbohydrate metabolic process"/>
    <property type="evidence" value="ECO:0007669"/>
    <property type="project" value="InterPro"/>
</dbReference>
<keyword evidence="3" id="KW-0326">Glycosidase</keyword>
<keyword evidence="2" id="KW-0378">Hydrolase</keyword>
<feature type="domain" description="Glycoside hydrolase family 2 catalytic" evidence="6">
    <location>
        <begin position="350"/>
        <end position="481"/>
    </location>
</feature>
<evidence type="ECO:0000256" key="3">
    <source>
        <dbReference type="ARBA" id="ARBA00023295"/>
    </source>
</evidence>
<evidence type="ECO:0000256" key="1">
    <source>
        <dbReference type="ARBA" id="ARBA00007401"/>
    </source>
</evidence>
<dbReference type="STRING" id="1379910.TH63_11890"/>
<dbReference type="Gene3D" id="2.60.120.260">
    <property type="entry name" value="Galactose-binding domain-like"/>
    <property type="match status" value="2"/>
</dbReference>
<evidence type="ECO:0000256" key="2">
    <source>
        <dbReference type="ARBA" id="ARBA00022801"/>
    </source>
</evidence>
<evidence type="ECO:0000259" key="7">
    <source>
        <dbReference type="Pfam" id="PF02837"/>
    </source>
</evidence>
<proteinExistence type="inferred from homology"/>
<evidence type="ECO:0000259" key="5">
    <source>
        <dbReference type="Pfam" id="PF00703"/>
    </source>
</evidence>
<dbReference type="GO" id="GO:0004553">
    <property type="term" value="F:hydrolase activity, hydrolyzing O-glycosyl compounds"/>
    <property type="evidence" value="ECO:0007669"/>
    <property type="project" value="InterPro"/>
</dbReference>
<dbReference type="EMBL" id="CP010777">
    <property type="protein sequence ID" value="AKQ46171.1"/>
    <property type="molecule type" value="Genomic_DNA"/>
</dbReference>
<keyword evidence="9" id="KW-1185">Reference proteome</keyword>
<accession>A0A0H4W6W7</accession>
<dbReference type="InterPro" id="IPR036156">
    <property type="entry name" value="Beta-gal/glucu_dom_sf"/>
</dbReference>
<dbReference type="Pfam" id="PF00703">
    <property type="entry name" value="Glyco_hydro_2"/>
    <property type="match status" value="1"/>
</dbReference>
<dbReference type="InterPro" id="IPR006102">
    <property type="entry name" value="Ig-like_GH2"/>
</dbReference>
<protein>
    <recommendedName>
        <fullName evidence="10">Beta-galactosidase</fullName>
    </recommendedName>
</protein>
<dbReference type="SUPFAM" id="SSF49785">
    <property type="entry name" value="Galactose-binding domain-like"/>
    <property type="match status" value="1"/>
</dbReference>
<organism evidence="8 9">
    <name type="scientific">Rufibacter radiotolerans</name>
    <dbReference type="NCBI Taxonomy" id="1379910"/>
    <lineage>
        <taxon>Bacteria</taxon>
        <taxon>Pseudomonadati</taxon>
        <taxon>Bacteroidota</taxon>
        <taxon>Cytophagia</taxon>
        <taxon>Cytophagales</taxon>
        <taxon>Hymenobacteraceae</taxon>
        <taxon>Rufibacter</taxon>
    </lineage>
</organism>
<evidence type="ECO:0000313" key="8">
    <source>
        <dbReference type="EMBL" id="AKQ46171.1"/>
    </source>
</evidence>
<dbReference type="InterPro" id="IPR013783">
    <property type="entry name" value="Ig-like_fold"/>
</dbReference>
<dbReference type="Gene3D" id="3.20.20.80">
    <property type="entry name" value="Glycosidases"/>
    <property type="match status" value="1"/>
</dbReference>
<dbReference type="PANTHER" id="PTHR42732">
    <property type="entry name" value="BETA-GALACTOSIDASE"/>
    <property type="match status" value="1"/>
</dbReference>
<evidence type="ECO:0000256" key="4">
    <source>
        <dbReference type="SAM" id="SignalP"/>
    </source>
</evidence>
<dbReference type="InterPro" id="IPR017853">
    <property type="entry name" value="GH"/>
</dbReference>
<dbReference type="InterPro" id="IPR051913">
    <property type="entry name" value="GH2_Domain-Containing"/>
</dbReference>
<gene>
    <name evidence="8" type="ORF">TH63_11890</name>
</gene>
<dbReference type="InterPro" id="IPR008979">
    <property type="entry name" value="Galactose-bd-like_sf"/>
</dbReference>
<reference evidence="8 9" key="1">
    <citation type="submission" date="2015-01" db="EMBL/GenBank/DDBJ databases">
        <title>Rufibacter sp./DG31D/ whole genome sequencing.</title>
        <authorList>
            <person name="Kim M.K."/>
            <person name="Srinivasan S."/>
            <person name="Lee J.-J."/>
        </authorList>
    </citation>
    <scope>NUCLEOTIDE SEQUENCE [LARGE SCALE GENOMIC DNA]</scope>
    <source>
        <strain evidence="8 9">DG31D</strain>
    </source>
</reference>
<dbReference type="PATRIC" id="fig|1379910.4.peg.2578"/>
<evidence type="ECO:0000313" key="9">
    <source>
        <dbReference type="Proteomes" id="UP000036458"/>
    </source>
</evidence>
<keyword evidence="4" id="KW-0732">Signal</keyword>
<dbReference type="Gene3D" id="2.60.40.10">
    <property type="entry name" value="Immunoglobulins"/>
    <property type="match status" value="1"/>
</dbReference>
<sequence>MKKLTLLISLSLLMLGQAQGQTWQPVGDKIKTKWAKNVNPGNAWQEYPRPQLKRADWKNLNGLWEYAIQKKGQPQPKQFQGKILVPYAVESSLSGVGKPLLPDQELWYRTTFSVPSSWKDQNAILHFEAVDWQTTVYLNGKKVGEHKGGSDPFSFDVSSYLKKGDQDLVVQVWDPTDSDIQPRGKQILKPHGFWYTAVSGIWQTVWLEPVHKAAIKTLVPEADIDKNLVTLKSSLFQGTGKEQLRYKITYKGAVVAEKEVPYQEAISLSIPEPHLWSPEYPNLYQLKLEIVKSGQVLDQVDTYFAMRKIALGQDKNGYVKLFLNNQPYFHWGVLDQGWWPDGLLTPPSDEAMKYDMEVVKAMGYNTIRKHIKVEPARFYYHADTMGLLVWQDMPSGFLKLGHEEQHVKFDATKDWARPKESAVQFEKEWRSIIDNFRFFPSIVVWVPFNEGWGQYDTERVVNWTQTYDPTRLVDGTSGWTDRKVGHMFDAHQYPGPSIEPSSQNAGRAIVLGEFGGLGYPVQDHLWEKGKRNWGYRTYLTGDQLIDEYTKLLHNVYPLISRGLAAAIYTQTSDVEGEVNGLMTYDREVIKVPVATARILHEPLFYKDVKNREYILRDSEVETSSMMASYVFPGQGWNLHNPFNAAFKKITGPVPVKKGQALWAANSFMRQDLPERMALKVFARGDLKIYLNGHLIHNRYTLTKRHYDEINISEFTKFLKQGKNVIGFELQNAVEDSEFDFGLYEF</sequence>
<feature type="domain" description="Glycosyl hydrolases family 2 sugar binding" evidence="7">
    <location>
        <begin position="105"/>
        <end position="206"/>
    </location>
</feature>
<dbReference type="AlphaFoldDB" id="A0A0H4W6W7"/>
<dbReference type="InterPro" id="IPR006103">
    <property type="entry name" value="Glyco_hydro_2_cat"/>
</dbReference>
<dbReference type="SUPFAM" id="SSF49303">
    <property type="entry name" value="beta-Galactosidase/glucuronidase domain"/>
    <property type="match status" value="1"/>
</dbReference>
<feature type="signal peptide" evidence="4">
    <location>
        <begin position="1"/>
        <end position="20"/>
    </location>
</feature>
<dbReference type="InterPro" id="IPR006104">
    <property type="entry name" value="Glyco_hydro_2_N"/>
</dbReference>
<comment type="similarity">
    <text evidence="1">Belongs to the glycosyl hydrolase 2 family.</text>
</comment>
<dbReference type="RefSeq" id="WP_082161660.1">
    <property type="nucleotide sequence ID" value="NZ_CP010777.1"/>
</dbReference>